<reference evidence="5 6" key="1">
    <citation type="submission" date="2023-08" db="EMBL/GenBank/DDBJ databases">
        <authorList>
            <person name="Folkvardsen B D."/>
            <person name="Norman A."/>
        </authorList>
    </citation>
    <scope>NUCLEOTIDE SEQUENCE [LARGE SCALE GENOMIC DNA]</scope>
    <source>
        <strain evidence="5 6">Mu0053</strain>
    </source>
</reference>
<proteinExistence type="inferred from homology"/>
<evidence type="ECO:0000313" key="5">
    <source>
        <dbReference type="EMBL" id="CAJ1497542.1"/>
    </source>
</evidence>
<evidence type="ECO:0000256" key="1">
    <source>
        <dbReference type="ARBA" id="ARBA00006484"/>
    </source>
</evidence>
<protein>
    <submittedName>
        <fullName evidence="5">SDR family NAD(P)-dependent oxidoreductase</fullName>
    </submittedName>
</protein>
<evidence type="ECO:0000259" key="4">
    <source>
        <dbReference type="SMART" id="SM00822"/>
    </source>
</evidence>
<dbReference type="InterPro" id="IPR002347">
    <property type="entry name" value="SDR_fam"/>
</dbReference>
<dbReference type="SUPFAM" id="SSF51735">
    <property type="entry name" value="NAD(P)-binding Rossmann-fold domains"/>
    <property type="match status" value="1"/>
</dbReference>
<dbReference type="Proteomes" id="UP001190465">
    <property type="component" value="Chromosome"/>
</dbReference>
<dbReference type="Gene3D" id="3.40.50.720">
    <property type="entry name" value="NAD(P)-binding Rossmann-like Domain"/>
    <property type="match status" value="1"/>
</dbReference>
<accession>A0ABM9LE76</accession>
<evidence type="ECO:0000256" key="3">
    <source>
        <dbReference type="RuleBase" id="RU000363"/>
    </source>
</evidence>
<sequence length="318" mass="33384">MPQNEELRFDGEVVIVTGAGRGLGRQYALLFAERGASVVVNDAGFTPDGGPGDDDVAGAVVAEIRERGGRALADTTDVSIDGGAESIVQAAMDAFGTVSAVVNNAGVITYASFDELTLAQWQRMDEVTMGGAFRMSKAVWPVFKRNACGRIVNTTSAAGFAGSDFLAHYGAAKLGVAGLTKCLAIEGANSGIKVNAIAPMAVTRMNSEQFFGGAQTPGDDWQDDIRKGVVPIGPPSIVAPTVVWLAHRSTEVSGDVFSTTSGRVARVGFVIGSGYFNPIHRPEDLRDNVEQIRDLSTFIDPVTLNDEGPVIAKLFSAD</sequence>
<dbReference type="InterPro" id="IPR057326">
    <property type="entry name" value="KR_dom"/>
</dbReference>
<feature type="domain" description="Ketoreductase" evidence="4">
    <location>
        <begin position="12"/>
        <end position="188"/>
    </location>
</feature>
<dbReference type="PANTHER" id="PTHR45024:SF2">
    <property type="entry name" value="SCP2 DOMAIN-CONTAINING PROTEIN"/>
    <property type="match status" value="1"/>
</dbReference>
<keyword evidence="2" id="KW-0560">Oxidoreductase</keyword>
<name>A0ABM9LE76_9MYCO</name>
<evidence type="ECO:0000313" key="6">
    <source>
        <dbReference type="Proteomes" id="UP001190465"/>
    </source>
</evidence>
<evidence type="ECO:0000256" key="2">
    <source>
        <dbReference type="ARBA" id="ARBA00023002"/>
    </source>
</evidence>
<dbReference type="PROSITE" id="PS00061">
    <property type="entry name" value="ADH_SHORT"/>
    <property type="match status" value="1"/>
</dbReference>
<comment type="similarity">
    <text evidence="1 3">Belongs to the short-chain dehydrogenases/reductases (SDR) family.</text>
</comment>
<dbReference type="PRINTS" id="PR00081">
    <property type="entry name" value="GDHRDH"/>
</dbReference>
<dbReference type="RefSeq" id="WP_308481223.1">
    <property type="nucleotide sequence ID" value="NZ_OY726397.1"/>
</dbReference>
<dbReference type="Pfam" id="PF00106">
    <property type="entry name" value="adh_short"/>
    <property type="match status" value="1"/>
</dbReference>
<dbReference type="PRINTS" id="PR00080">
    <property type="entry name" value="SDRFAMILY"/>
</dbReference>
<gene>
    <name evidence="5" type="ORF">MU0053_000935</name>
</gene>
<dbReference type="InterPro" id="IPR036291">
    <property type="entry name" value="NAD(P)-bd_dom_sf"/>
</dbReference>
<dbReference type="PANTHER" id="PTHR45024">
    <property type="entry name" value="DEHYDROGENASES, SHORT CHAIN"/>
    <property type="match status" value="1"/>
</dbReference>
<dbReference type="SMART" id="SM00822">
    <property type="entry name" value="PKS_KR"/>
    <property type="match status" value="1"/>
</dbReference>
<dbReference type="InterPro" id="IPR051687">
    <property type="entry name" value="Peroxisomal_Beta-Oxidation"/>
</dbReference>
<dbReference type="InterPro" id="IPR020904">
    <property type="entry name" value="Sc_DH/Rdtase_CS"/>
</dbReference>
<keyword evidence="6" id="KW-1185">Reference proteome</keyword>
<organism evidence="5 6">
    <name type="scientific">[Mycobacterium] burgundiense</name>
    <dbReference type="NCBI Taxonomy" id="3064286"/>
    <lineage>
        <taxon>Bacteria</taxon>
        <taxon>Bacillati</taxon>
        <taxon>Actinomycetota</taxon>
        <taxon>Actinomycetes</taxon>
        <taxon>Mycobacteriales</taxon>
        <taxon>Mycobacteriaceae</taxon>
        <taxon>Mycolicibacterium</taxon>
    </lineage>
</organism>
<dbReference type="EMBL" id="OY726397">
    <property type="protein sequence ID" value="CAJ1497542.1"/>
    <property type="molecule type" value="Genomic_DNA"/>
</dbReference>